<keyword evidence="3" id="KW-1185">Reference proteome</keyword>
<evidence type="ECO:0000313" key="3">
    <source>
        <dbReference type="Proteomes" id="UP000199382"/>
    </source>
</evidence>
<dbReference type="Proteomes" id="UP000199382">
    <property type="component" value="Unassembled WGS sequence"/>
</dbReference>
<dbReference type="AlphaFoldDB" id="A0A1G8R8M4"/>
<dbReference type="RefSeq" id="WP_093153112.1">
    <property type="nucleotide sequence ID" value="NZ_FNEK01000012.1"/>
</dbReference>
<sequence length="194" mass="21055">MTARAGPPVAAIVILLVFAHLAPALAQSATAPHGLAWNRTGLPAVFPLQVKTREGQDLFLTLENATTGAEAMGANIESGRFFKLLVPPGTYRLRFDPTGRDAIGKEAFLLPEPLSFEIRGSAKKAGHLVDITGLSVNRPNGAEIRPQSICQVLEQDFEPRFPGQEFNDSGTLLPDRPRDWSGYPGVNIRAYYCD</sequence>
<name>A0A1G8R8M4_9RHOB</name>
<dbReference type="OrthoDB" id="8265097at2"/>
<gene>
    <name evidence="2" type="ORF">SAMN04488026_101276</name>
</gene>
<organism evidence="2 3">
    <name type="scientific">Aliiruegeria lutimaris</name>
    <dbReference type="NCBI Taxonomy" id="571298"/>
    <lineage>
        <taxon>Bacteria</taxon>
        <taxon>Pseudomonadati</taxon>
        <taxon>Pseudomonadota</taxon>
        <taxon>Alphaproteobacteria</taxon>
        <taxon>Rhodobacterales</taxon>
        <taxon>Roseobacteraceae</taxon>
        <taxon>Aliiruegeria</taxon>
    </lineage>
</organism>
<evidence type="ECO:0000313" key="2">
    <source>
        <dbReference type="EMBL" id="SDJ12740.1"/>
    </source>
</evidence>
<keyword evidence="1" id="KW-0732">Signal</keyword>
<feature type="chain" id="PRO_5011764379" evidence="1">
    <location>
        <begin position="27"/>
        <end position="194"/>
    </location>
</feature>
<feature type="signal peptide" evidence="1">
    <location>
        <begin position="1"/>
        <end position="26"/>
    </location>
</feature>
<reference evidence="2 3" key="1">
    <citation type="submission" date="2016-10" db="EMBL/GenBank/DDBJ databases">
        <authorList>
            <person name="de Groot N.N."/>
        </authorList>
    </citation>
    <scope>NUCLEOTIDE SEQUENCE [LARGE SCALE GENOMIC DNA]</scope>
    <source>
        <strain evidence="2 3">DSM 25294</strain>
    </source>
</reference>
<protein>
    <submittedName>
        <fullName evidence="2">Uncharacterized protein</fullName>
    </submittedName>
</protein>
<accession>A0A1G8R8M4</accession>
<evidence type="ECO:0000256" key="1">
    <source>
        <dbReference type="SAM" id="SignalP"/>
    </source>
</evidence>
<dbReference type="STRING" id="571298.SAMN04488026_101276"/>
<dbReference type="EMBL" id="FNEK01000012">
    <property type="protein sequence ID" value="SDJ12740.1"/>
    <property type="molecule type" value="Genomic_DNA"/>
</dbReference>
<proteinExistence type="predicted"/>